<evidence type="ECO:0000313" key="2">
    <source>
        <dbReference type="Proteomes" id="UP000699042"/>
    </source>
</evidence>
<evidence type="ECO:0000313" key="1">
    <source>
        <dbReference type="EMBL" id="KAG7059388.1"/>
    </source>
</evidence>
<dbReference type="EMBL" id="JAESDN010000001">
    <property type="protein sequence ID" value="KAG7059388.1"/>
    <property type="molecule type" value="Genomic_DNA"/>
</dbReference>
<sequence>MLFFHDSYCCYTSLFPCTHTLCLSIPPPRTPGLLSCHVQIQKPGIDVVPPRSDPFAQFG</sequence>
<name>A0A9P7RIS4_9PEZI</name>
<organism evidence="1 2">
    <name type="scientific">Colletotrichum scovillei</name>
    <dbReference type="NCBI Taxonomy" id="1209932"/>
    <lineage>
        <taxon>Eukaryota</taxon>
        <taxon>Fungi</taxon>
        <taxon>Dikarya</taxon>
        <taxon>Ascomycota</taxon>
        <taxon>Pezizomycotina</taxon>
        <taxon>Sordariomycetes</taxon>
        <taxon>Hypocreomycetidae</taxon>
        <taxon>Glomerellales</taxon>
        <taxon>Glomerellaceae</taxon>
        <taxon>Colletotrichum</taxon>
        <taxon>Colletotrichum acutatum species complex</taxon>
    </lineage>
</organism>
<keyword evidence="2" id="KW-1185">Reference proteome</keyword>
<accession>A0A9P7RIS4</accession>
<protein>
    <submittedName>
        <fullName evidence="1">Uncharacterized protein</fullName>
    </submittedName>
</protein>
<dbReference type="AlphaFoldDB" id="A0A9P7RIS4"/>
<comment type="caution">
    <text evidence="1">The sequence shown here is derived from an EMBL/GenBank/DDBJ whole genome shotgun (WGS) entry which is preliminary data.</text>
</comment>
<feature type="non-terminal residue" evidence="1">
    <location>
        <position position="59"/>
    </location>
</feature>
<gene>
    <name evidence="1" type="ORF">JMJ77_006751</name>
</gene>
<dbReference type="Proteomes" id="UP000699042">
    <property type="component" value="Unassembled WGS sequence"/>
</dbReference>
<reference evidence="1" key="1">
    <citation type="submission" date="2021-05" db="EMBL/GenBank/DDBJ databases">
        <title>Comparative genomics of three Colletotrichum scovillei strains and genetic complementation revealed genes involved fungal growth and virulence on chili pepper.</title>
        <authorList>
            <person name="Hsieh D.-K."/>
            <person name="Chuang S.-C."/>
            <person name="Chen C.-Y."/>
            <person name="Chao Y.-T."/>
            <person name="Lu M.-Y.J."/>
            <person name="Lee M.-H."/>
            <person name="Shih M.-C."/>
        </authorList>
    </citation>
    <scope>NUCLEOTIDE SEQUENCE</scope>
    <source>
        <strain evidence="1">Coll-153</strain>
    </source>
</reference>
<proteinExistence type="predicted"/>